<name>A0AA36NEM0_9DINO</name>
<keyword evidence="5" id="KW-0812">Transmembrane</keyword>
<feature type="region of interest" description="Disordered" evidence="4">
    <location>
        <begin position="340"/>
        <end position="368"/>
    </location>
</feature>
<feature type="region of interest" description="Disordered" evidence="4">
    <location>
        <begin position="1"/>
        <end position="21"/>
    </location>
</feature>
<feature type="repeat" description="ANK" evidence="3">
    <location>
        <begin position="183"/>
        <end position="215"/>
    </location>
</feature>
<feature type="transmembrane region" description="Helical" evidence="5">
    <location>
        <begin position="773"/>
        <end position="793"/>
    </location>
</feature>
<evidence type="ECO:0000256" key="3">
    <source>
        <dbReference type="PROSITE-ProRule" id="PRU00023"/>
    </source>
</evidence>
<keyword evidence="5" id="KW-1133">Transmembrane helix</keyword>
<evidence type="ECO:0000256" key="4">
    <source>
        <dbReference type="SAM" id="MobiDB-lite"/>
    </source>
</evidence>
<dbReference type="EMBL" id="CAUJNA010003531">
    <property type="protein sequence ID" value="CAJ1404242.1"/>
    <property type="molecule type" value="Genomic_DNA"/>
</dbReference>
<evidence type="ECO:0000313" key="7">
    <source>
        <dbReference type="Proteomes" id="UP001178507"/>
    </source>
</evidence>
<feature type="compositionally biased region" description="Polar residues" evidence="4">
    <location>
        <begin position="8"/>
        <end position="21"/>
    </location>
</feature>
<gene>
    <name evidence="6" type="ORF">EVOR1521_LOCUS26734</name>
</gene>
<feature type="transmembrane region" description="Helical" evidence="5">
    <location>
        <begin position="747"/>
        <end position="767"/>
    </location>
</feature>
<evidence type="ECO:0000256" key="2">
    <source>
        <dbReference type="ARBA" id="ARBA00023043"/>
    </source>
</evidence>
<dbReference type="PROSITE" id="PS50088">
    <property type="entry name" value="ANK_REPEAT"/>
    <property type="match status" value="3"/>
</dbReference>
<dbReference type="Pfam" id="PF00023">
    <property type="entry name" value="Ank"/>
    <property type="match status" value="1"/>
</dbReference>
<evidence type="ECO:0000313" key="6">
    <source>
        <dbReference type="EMBL" id="CAJ1404242.1"/>
    </source>
</evidence>
<keyword evidence="1" id="KW-0677">Repeat</keyword>
<organism evidence="6 7">
    <name type="scientific">Effrenium voratum</name>
    <dbReference type="NCBI Taxonomy" id="2562239"/>
    <lineage>
        <taxon>Eukaryota</taxon>
        <taxon>Sar</taxon>
        <taxon>Alveolata</taxon>
        <taxon>Dinophyceae</taxon>
        <taxon>Suessiales</taxon>
        <taxon>Symbiodiniaceae</taxon>
        <taxon>Effrenium</taxon>
    </lineage>
</organism>
<evidence type="ECO:0000256" key="1">
    <source>
        <dbReference type="ARBA" id="ARBA00022737"/>
    </source>
</evidence>
<protein>
    <submittedName>
        <fullName evidence="6">Uncharacterized protein</fullName>
    </submittedName>
</protein>
<dbReference type="InterPro" id="IPR002110">
    <property type="entry name" value="Ankyrin_rpt"/>
</dbReference>
<dbReference type="PROSITE" id="PS50297">
    <property type="entry name" value="ANK_REP_REGION"/>
    <property type="match status" value="2"/>
</dbReference>
<dbReference type="InterPro" id="IPR036770">
    <property type="entry name" value="Ankyrin_rpt-contain_sf"/>
</dbReference>
<feature type="transmembrane region" description="Helical" evidence="5">
    <location>
        <begin position="631"/>
        <end position="650"/>
    </location>
</feature>
<feature type="region of interest" description="Disordered" evidence="4">
    <location>
        <begin position="477"/>
        <end position="545"/>
    </location>
</feature>
<feature type="transmembrane region" description="Helical" evidence="5">
    <location>
        <begin position="59"/>
        <end position="79"/>
    </location>
</feature>
<dbReference type="SMART" id="SM00248">
    <property type="entry name" value="ANK"/>
    <property type="match status" value="4"/>
</dbReference>
<dbReference type="PANTHER" id="PTHR24171:SF8">
    <property type="entry name" value="BRCA1-ASSOCIATED RING DOMAIN PROTEIN 1"/>
    <property type="match status" value="1"/>
</dbReference>
<evidence type="ECO:0000256" key="5">
    <source>
        <dbReference type="SAM" id="Phobius"/>
    </source>
</evidence>
<feature type="compositionally biased region" description="Basic and acidic residues" evidence="4">
    <location>
        <begin position="533"/>
        <end position="545"/>
    </location>
</feature>
<dbReference type="Gene3D" id="1.25.40.20">
    <property type="entry name" value="Ankyrin repeat-containing domain"/>
    <property type="match status" value="2"/>
</dbReference>
<feature type="compositionally biased region" description="Basic and acidic residues" evidence="4">
    <location>
        <begin position="477"/>
        <end position="513"/>
    </location>
</feature>
<feature type="repeat" description="ANK" evidence="3">
    <location>
        <begin position="249"/>
        <end position="281"/>
    </location>
</feature>
<dbReference type="Pfam" id="PF12796">
    <property type="entry name" value="Ank_2"/>
    <property type="match status" value="1"/>
</dbReference>
<reference evidence="6" key="1">
    <citation type="submission" date="2023-08" db="EMBL/GenBank/DDBJ databases">
        <authorList>
            <person name="Chen Y."/>
            <person name="Shah S."/>
            <person name="Dougan E. K."/>
            <person name="Thang M."/>
            <person name="Chan C."/>
        </authorList>
    </citation>
    <scope>NUCLEOTIDE SEQUENCE</scope>
</reference>
<proteinExistence type="predicted"/>
<keyword evidence="2 3" id="KW-0040">ANK repeat</keyword>
<dbReference type="AlphaFoldDB" id="A0AA36NEM0"/>
<keyword evidence="7" id="KW-1185">Reference proteome</keyword>
<dbReference type="PANTHER" id="PTHR24171">
    <property type="entry name" value="ANKYRIN REPEAT DOMAIN-CONTAINING PROTEIN 39-RELATED"/>
    <property type="match status" value="1"/>
</dbReference>
<feature type="compositionally biased region" description="Basic and acidic residues" evidence="4">
    <location>
        <begin position="342"/>
        <end position="368"/>
    </location>
</feature>
<comment type="caution">
    <text evidence="6">The sequence shown here is derived from an EMBL/GenBank/DDBJ whole genome shotgun (WGS) entry which is preliminary data.</text>
</comment>
<feature type="transmembrane region" description="Helical" evidence="5">
    <location>
        <begin position="662"/>
        <end position="683"/>
    </location>
</feature>
<feature type="repeat" description="ANK" evidence="3">
    <location>
        <begin position="216"/>
        <end position="248"/>
    </location>
</feature>
<dbReference type="Proteomes" id="UP001178507">
    <property type="component" value="Unassembled WGS sequence"/>
</dbReference>
<dbReference type="SUPFAM" id="SSF48403">
    <property type="entry name" value="Ankyrin repeat"/>
    <property type="match status" value="1"/>
</dbReference>
<dbReference type="GO" id="GO:0085020">
    <property type="term" value="P:protein K6-linked ubiquitination"/>
    <property type="evidence" value="ECO:0007669"/>
    <property type="project" value="TreeGrafter"/>
</dbReference>
<sequence>MKRHGNPEMTTSDLESPSGNKVISMAPPNIQPYQAFGQQEEKKVHKRSASMDAESMKKVAAAVGGIWVLGILLGYEYLWPLQLLLELLGGLFAFPPLSWLGSTFSWVFSFANRGAPVVQQTGALQEMRLPSDQVHVFTDQYVHQYGDAALVFASHDGYPQIVNGLLYNRELAYADLIDATDENGNTALVYAAAKGFRQTTAALLRSGADPDAAGGGGRTPLMEAAGAGHKDIVAALRLSNSTVDAVDDYGNTALHYAAYHGHLSSVTELLKASPRKDIPNSYGHTAASYAASNRFKAIADLLNRAPSRRELAKAEAARKVEVEEDEDDLADLKELAGLGKKRQADRLKSEPKKVKGAAEDLHKRDDAFAPKLEQDEHLSDKEKHSLEEQVAKLKRRHEDAELKNQRRIVELLEASNGQQQALDEAQRAVRAYQLNFTELSFKVQELETKRQSSELRAADAKDRADRLHQEMQEAEIEVQRHKARAEAAEQEAKMHQEVVRRHEEGQQNRKDEVNNQQQQLEKQQQDLSALRGDVQKSEEALRQHRERAAELERQLAALRPVEAGVAGVAGHGIKVSLHPGCGDGSLTGSGALGDATNLPQAAMTMHPIHHGVQPEHVHMLDVLESDTAKPFIIPILGLIAGIVMMNLPRFVQMTHEATVATVGKLVLYFGAQSFMNIFMGWVFRTHVTLEKGYVLPNGNVLDQDLHGCPVGFALTAMQQVISFFCFIILYGALYYTPYRIETRKITSFNEVVSICIFGSVFALNIALNNFSLGYISIAVNLIIRSCLPLTTFLSQQLSPGR</sequence>
<accession>A0AA36NEM0</accession>
<dbReference type="GO" id="GO:0004842">
    <property type="term" value="F:ubiquitin-protein transferase activity"/>
    <property type="evidence" value="ECO:0007669"/>
    <property type="project" value="TreeGrafter"/>
</dbReference>
<keyword evidence="5" id="KW-0472">Membrane</keyword>
<feature type="transmembrane region" description="Helical" evidence="5">
    <location>
        <begin position="710"/>
        <end position="735"/>
    </location>
</feature>